<protein>
    <submittedName>
        <fullName evidence="9">Cytochrome P450</fullName>
    </submittedName>
</protein>
<comment type="function">
    <text evidence="7">Cytochromes P450 are a group of heme-thiolate monooxygenases. They oxidize a variety of structurally unrelated compounds, including steroids, fatty acids, and xenobiotics.</text>
</comment>
<dbReference type="InterPro" id="IPR001128">
    <property type="entry name" value="Cyt_P450"/>
</dbReference>
<reference evidence="9" key="1">
    <citation type="submission" date="2021-04" db="EMBL/GenBank/DDBJ databases">
        <title>Isolation of p-tert-butylphenol degrading bacteria Sphingobium phenoxybenzoativorans Tas13 from active sludge.</title>
        <authorList>
            <person name="Li Y."/>
        </authorList>
    </citation>
    <scope>NUCLEOTIDE SEQUENCE</scope>
    <source>
        <strain evidence="9">Tas13</strain>
    </source>
</reference>
<keyword evidence="5 8" id="KW-0408">Iron</keyword>
<dbReference type="FunFam" id="1.10.630.10:FF:000018">
    <property type="entry name" value="Cytochrome P450 monooxygenase"/>
    <property type="match status" value="1"/>
</dbReference>
<evidence type="ECO:0000256" key="4">
    <source>
        <dbReference type="ARBA" id="ARBA00023002"/>
    </source>
</evidence>
<evidence type="ECO:0000256" key="7">
    <source>
        <dbReference type="ARBA" id="ARBA00043906"/>
    </source>
</evidence>
<dbReference type="InterPro" id="IPR017972">
    <property type="entry name" value="Cyt_P450_CS"/>
</dbReference>
<evidence type="ECO:0000313" key="10">
    <source>
        <dbReference type="Proteomes" id="UP000681425"/>
    </source>
</evidence>
<dbReference type="AlphaFoldDB" id="A0A975K8F5"/>
<dbReference type="EMBL" id="CP073910">
    <property type="protein sequence ID" value="QUT06713.1"/>
    <property type="molecule type" value="Genomic_DNA"/>
</dbReference>
<dbReference type="CDD" id="cd11035">
    <property type="entry name" value="P450cam-like"/>
    <property type="match status" value="1"/>
</dbReference>
<sequence>MGDPVLAMNDGNSAPAHVPAELVIPFDFHSDPLFKTDPFEAVRWQHENAPRIFYSPTHYLLPGCWIVTKAEDIRYVLQSPEIFSSRGQVGFSSLIGENWDLVPLELDPPHHAPLRGLLNPLFSPKEVAKMDAGVREAASRLIAKIEGGKECEFVSTFAQPFPVSVFLQLLGLPLEEMPMFLEWEAGLLKSFSAETRVKSIRSIVDYLRGAIQQRRENPGTDLISFSVQAEIDGRKLTEDEIIGICFLLFIGGLDTVASSLGFHFHYLATHPELQAKLRADRSLIPAAVEEFLRLYSIVISHRRVTQDTEIGGVLLKAGDWVSVPTFNASRDPAEFSNPNDFDLDRAANRHVAFSYGPHRCIGSHLARREFVVAYNEILDRIPPFRIKEGTEVRTNGGAVFGIDEMHLAWD</sequence>
<evidence type="ECO:0000256" key="2">
    <source>
        <dbReference type="ARBA" id="ARBA00022617"/>
    </source>
</evidence>
<dbReference type="GO" id="GO:0020037">
    <property type="term" value="F:heme binding"/>
    <property type="evidence" value="ECO:0007669"/>
    <property type="project" value="InterPro"/>
</dbReference>
<dbReference type="Proteomes" id="UP000681425">
    <property type="component" value="Chromosome"/>
</dbReference>
<evidence type="ECO:0000256" key="8">
    <source>
        <dbReference type="RuleBase" id="RU000461"/>
    </source>
</evidence>
<dbReference type="Pfam" id="PF00067">
    <property type="entry name" value="p450"/>
    <property type="match status" value="1"/>
</dbReference>
<dbReference type="GO" id="GO:0004497">
    <property type="term" value="F:monooxygenase activity"/>
    <property type="evidence" value="ECO:0007669"/>
    <property type="project" value="UniProtKB-KW"/>
</dbReference>
<name>A0A975K8F5_9SPHN</name>
<dbReference type="RefSeq" id="WP_070153781.1">
    <property type="nucleotide sequence ID" value="NZ_CP073910.1"/>
</dbReference>
<keyword evidence="4 8" id="KW-0560">Oxidoreductase</keyword>
<accession>A0A975K8F5</accession>
<evidence type="ECO:0000256" key="6">
    <source>
        <dbReference type="ARBA" id="ARBA00023033"/>
    </source>
</evidence>
<organism evidence="9 10">
    <name type="scientific">Sphingobium phenoxybenzoativorans</name>
    <dbReference type="NCBI Taxonomy" id="1592790"/>
    <lineage>
        <taxon>Bacteria</taxon>
        <taxon>Pseudomonadati</taxon>
        <taxon>Pseudomonadota</taxon>
        <taxon>Alphaproteobacteria</taxon>
        <taxon>Sphingomonadales</taxon>
        <taxon>Sphingomonadaceae</taxon>
        <taxon>Sphingobium</taxon>
    </lineage>
</organism>
<keyword evidence="10" id="KW-1185">Reference proteome</keyword>
<dbReference type="KEGG" id="spph:KFK14_04525"/>
<keyword evidence="6 8" id="KW-0503">Monooxygenase</keyword>
<dbReference type="InterPro" id="IPR002397">
    <property type="entry name" value="Cyt_P450_B"/>
</dbReference>
<dbReference type="PROSITE" id="PS00086">
    <property type="entry name" value="CYTOCHROME_P450"/>
    <property type="match status" value="1"/>
</dbReference>
<gene>
    <name evidence="9" type="ORF">KFK14_04525</name>
</gene>
<dbReference type="GO" id="GO:0005506">
    <property type="term" value="F:iron ion binding"/>
    <property type="evidence" value="ECO:0007669"/>
    <property type="project" value="InterPro"/>
</dbReference>
<dbReference type="SUPFAM" id="SSF48264">
    <property type="entry name" value="Cytochrome P450"/>
    <property type="match status" value="1"/>
</dbReference>
<dbReference type="PANTHER" id="PTHR46696">
    <property type="entry name" value="P450, PUTATIVE (EUROFUNG)-RELATED"/>
    <property type="match status" value="1"/>
</dbReference>
<evidence type="ECO:0000313" key="9">
    <source>
        <dbReference type="EMBL" id="QUT06713.1"/>
    </source>
</evidence>
<dbReference type="GO" id="GO:0016705">
    <property type="term" value="F:oxidoreductase activity, acting on paired donors, with incorporation or reduction of molecular oxygen"/>
    <property type="evidence" value="ECO:0007669"/>
    <property type="project" value="InterPro"/>
</dbReference>
<comment type="similarity">
    <text evidence="1 8">Belongs to the cytochrome P450 family.</text>
</comment>
<dbReference type="InterPro" id="IPR036396">
    <property type="entry name" value="Cyt_P450_sf"/>
</dbReference>
<dbReference type="PRINTS" id="PR00385">
    <property type="entry name" value="P450"/>
</dbReference>
<keyword evidence="3 8" id="KW-0479">Metal-binding</keyword>
<proteinExistence type="inferred from homology"/>
<dbReference type="PRINTS" id="PR00359">
    <property type="entry name" value="BP450"/>
</dbReference>
<dbReference type="Gene3D" id="1.10.630.10">
    <property type="entry name" value="Cytochrome P450"/>
    <property type="match status" value="1"/>
</dbReference>
<evidence type="ECO:0000256" key="1">
    <source>
        <dbReference type="ARBA" id="ARBA00010617"/>
    </source>
</evidence>
<dbReference type="PANTHER" id="PTHR46696:SF6">
    <property type="entry name" value="P450, PUTATIVE (EUROFUNG)-RELATED"/>
    <property type="match status" value="1"/>
</dbReference>
<evidence type="ECO:0000256" key="5">
    <source>
        <dbReference type="ARBA" id="ARBA00023004"/>
    </source>
</evidence>
<keyword evidence="2 8" id="KW-0349">Heme</keyword>
<evidence type="ECO:0000256" key="3">
    <source>
        <dbReference type="ARBA" id="ARBA00022723"/>
    </source>
</evidence>